<evidence type="ECO:0000256" key="9">
    <source>
        <dbReference type="ARBA" id="ARBA00050776"/>
    </source>
</evidence>
<comment type="function">
    <text evidence="2 11">Catalyzes the removal of elemental sulfur and selenium atoms from L-cysteine, L-cystine, L-selenocysteine, and L-selenocystine to produce L-alanine.</text>
</comment>
<dbReference type="GO" id="GO:0030170">
    <property type="term" value="F:pyridoxal phosphate binding"/>
    <property type="evidence" value="ECO:0007669"/>
    <property type="project" value="UniProtKB-UniRule"/>
</dbReference>
<evidence type="ECO:0000256" key="11">
    <source>
        <dbReference type="RuleBase" id="RU004506"/>
    </source>
</evidence>
<evidence type="ECO:0000256" key="5">
    <source>
        <dbReference type="ARBA" id="ARBA00012239"/>
    </source>
</evidence>
<comment type="function">
    <text evidence="3">Catalyzes the removal of elemental sulfur atoms from cysteine to produce alanine. Seems to participate in the biosynthesis of the nitrogenase metalloclusters by providing the inorganic sulfur required for the Fe-S core formation.</text>
</comment>
<evidence type="ECO:0000256" key="1">
    <source>
        <dbReference type="ARBA" id="ARBA00001933"/>
    </source>
</evidence>
<keyword evidence="8 11" id="KW-0663">Pyridoxal phosphate</keyword>
<evidence type="ECO:0000256" key="2">
    <source>
        <dbReference type="ARBA" id="ARBA00002824"/>
    </source>
</evidence>
<dbReference type="InterPro" id="IPR020578">
    <property type="entry name" value="Aminotrans_V_PyrdxlP_BS"/>
</dbReference>
<reference evidence="14" key="1">
    <citation type="submission" date="2015-07" db="EMBL/GenBank/DDBJ databases">
        <authorList>
            <person name="Rodrigo-Torres Lidia"/>
            <person name="Arahal R.David."/>
        </authorList>
    </citation>
    <scope>NUCLEOTIDE SEQUENCE [LARGE SCALE GENOMIC DNA]</scope>
    <source>
        <strain evidence="14">CECT 5096</strain>
    </source>
</reference>
<dbReference type="InterPro" id="IPR016454">
    <property type="entry name" value="Cysteine_dSase"/>
</dbReference>
<evidence type="ECO:0000256" key="4">
    <source>
        <dbReference type="ARBA" id="ARBA00010447"/>
    </source>
</evidence>
<comment type="catalytic activity">
    <reaction evidence="9 11">
        <text>(sulfur carrier)-H + L-cysteine = (sulfur carrier)-SH + L-alanine</text>
        <dbReference type="Rhea" id="RHEA:43892"/>
        <dbReference type="Rhea" id="RHEA-COMP:14737"/>
        <dbReference type="Rhea" id="RHEA-COMP:14739"/>
        <dbReference type="ChEBI" id="CHEBI:29917"/>
        <dbReference type="ChEBI" id="CHEBI:35235"/>
        <dbReference type="ChEBI" id="CHEBI:57972"/>
        <dbReference type="ChEBI" id="CHEBI:64428"/>
        <dbReference type="EC" id="2.8.1.7"/>
    </reaction>
</comment>
<accession>A0A0M6ZJN8</accession>
<dbReference type="GO" id="GO:0006534">
    <property type="term" value="P:cysteine metabolic process"/>
    <property type="evidence" value="ECO:0007669"/>
    <property type="project" value="UniProtKB-UniRule"/>
</dbReference>
<evidence type="ECO:0000259" key="12">
    <source>
        <dbReference type="Pfam" id="PF00266"/>
    </source>
</evidence>
<dbReference type="GO" id="GO:0031071">
    <property type="term" value="F:cysteine desulfurase activity"/>
    <property type="evidence" value="ECO:0007669"/>
    <property type="project" value="UniProtKB-UniRule"/>
</dbReference>
<dbReference type="PIRSF" id="PIRSF005572">
    <property type="entry name" value="NifS"/>
    <property type="match status" value="1"/>
</dbReference>
<sequence length="418" mass="46178">MTVATAQDMTQTSGYDVEAIRRDFPILSREVYGKPLVYLDNGASAQKPKAVIDAVTRAYSEEYANVHRGLHFLSNTATDNYEAAREKVRRFLNAKSVDEIVFTKSTTEAINLVSYGLGPDYFGEGDEIVISIMEHHSNIVPWHFHRERHGSKLKWVYVREDGSFDLDAFVDTLSDRTKLVAITHMSNVLGTVVPVKEICRIAHERGIPVLVDGSQAAVHLPVDVQDLDCDYYVFTGHKVYGPSGIGVLWGKPERLNALRPFNGGGEMILDVTEEAISYNDPPHRFEAGTPPIVQAIGLGAALDYMDEIGRENIARHEADLKDYAHQKLREINSLRIFGEAPGKGAIVSFEIEGAHAHDVATIIDRAGVAVRAGTHCAQPLLARYGVTSTCRASFGLYNTREEVDALYDALLKAQSFFG</sequence>
<comment type="similarity">
    <text evidence="4 11">Belongs to the class-V pyridoxal-phosphate-dependent aminotransferase family. Csd subfamily.</text>
</comment>
<dbReference type="InterPro" id="IPR010970">
    <property type="entry name" value="Cys_dSase_SufS"/>
</dbReference>
<dbReference type="InterPro" id="IPR015421">
    <property type="entry name" value="PyrdxlP-dep_Trfase_major"/>
</dbReference>
<dbReference type="CDD" id="cd06453">
    <property type="entry name" value="SufS_like"/>
    <property type="match status" value="1"/>
</dbReference>
<dbReference type="SUPFAM" id="SSF53383">
    <property type="entry name" value="PLP-dependent transferases"/>
    <property type="match status" value="1"/>
</dbReference>
<dbReference type="AlphaFoldDB" id="A0A0M6ZJN8"/>
<protein>
    <recommendedName>
        <fullName evidence="6 11">Cysteine desulfurase</fullName>
        <ecNumber evidence="5 11">2.8.1.7</ecNumber>
    </recommendedName>
</protein>
<evidence type="ECO:0000256" key="6">
    <source>
        <dbReference type="ARBA" id="ARBA00013558"/>
    </source>
</evidence>
<dbReference type="PANTHER" id="PTHR43586">
    <property type="entry name" value="CYSTEINE DESULFURASE"/>
    <property type="match status" value="1"/>
</dbReference>
<dbReference type="InterPro" id="IPR015422">
    <property type="entry name" value="PyrdxlP-dep_Trfase_small"/>
</dbReference>
<dbReference type="InterPro" id="IPR000192">
    <property type="entry name" value="Aminotrans_V_dom"/>
</dbReference>
<feature type="domain" description="Aminotransferase class V" evidence="12">
    <location>
        <begin position="37"/>
        <end position="406"/>
    </location>
</feature>
<keyword evidence="14" id="KW-1185">Reference proteome</keyword>
<dbReference type="InterPro" id="IPR015424">
    <property type="entry name" value="PyrdxlP-dep_Trfase"/>
</dbReference>
<dbReference type="EC" id="2.8.1.7" evidence="5 11"/>
<evidence type="ECO:0000256" key="8">
    <source>
        <dbReference type="ARBA" id="ARBA00022898"/>
    </source>
</evidence>
<dbReference type="Proteomes" id="UP000049983">
    <property type="component" value="Unassembled WGS sequence"/>
</dbReference>
<dbReference type="PANTHER" id="PTHR43586:SF8">
    <property type="entry name" value="CYSTEINE DESULFURASE 1, CHLOROPLASTIC"/>
    <property type="match status" value="1"/>
</dbReference>
<organism evidence="13 14">
    <name type="scientific">Roseibium album</name>
    <dbReference type="NCBI Taxonomy" id="311410"/>
    <lineage>
        <taxon>Bacteria</taxon>
        <taxon>Pseudomonadati</taxon>
        <taxon>Pseudomonadota</taxon>
        <taxon>Alphaproteobacteria</taxon>
        <taxon>Hyphomicrobiales</taxon>
        <taxon>Stappiaceae</taxon>
        <taxon>Roseibium</taxon>
    </lineage>
</organism>
<keyword evidence="7 11" id="KW-0808">Transferase</keyword>
<dbReference type="STRING" id="311410.LA5095_05450"/>
<dbReference type="Pfam" id="PF00266">
    <property type="entry name" value="Aminotran_5"/>
    <property type="match status" value="1"/>
</dbReference>
<dbReference type="Gene3D" id="3.90.1150.10">
    <property type="entry name" value="Aspartate Aminotransferase, domain 1"/>
    <property type="match status" value="1"/>
</dbReference>
<dbReference type="RefSeq" id="WP_055120779.1">
    <property type="nucleotide sequence ID" value="NZ_CXWA01000010.1"/>
</dbReference>
<dbReference type="EMBL" id="CXWC01000014">
    <property type="protein sequence ID" value="CTQ78121.1"/>
    <property type="molecule type" value="Genomic_DNA"/>
</dbReference>
<dbReference type="Gene3D" id="3.40.640.10">
    <property type="entry name" value="Type I PLP-dependent aspartate aminotransferase-like (Major domain)"/>
    <property type="match status" value="1"/>
</dbReference>
<comment type="cofactor">
    <cofactor evidence="1 10">
        <name>pyridoxal 5'-phosphate</name>
        <dbReference type="ChEBI" id="CHEBI:597326"/>
    </cofactor>
</comment>
<dbReference type="PROSITE" id="PS00595">
    <property type="entry name" value="AA_TRANSFER_CLASS_5"/>
    <property type="match status" value="1"/>
</dbReference>
<evidence type="ECO:0000313" key="13">
    <source>
        <dbReference type="EMBL" id="CTQ78121.1"/>
    </source>
</evidence>
<dbReference type="GeneID" id="97672716"/>
<proteinExistence type="inferred from homology"/>
<dbReference type="OrthoDB" id="9804366at2"/>
<name>A0A0M6ZJN8_9HYPH</name>
<evidence type="ECO:0000313" key="14">
    <source>
        <dbReference type="Proteomes" id="UP000049983"/>
    </source>
</evidence>
<evidence type="ECO:0000256" key="10">
    <source>
        <dbReference type="RuleBase" id="RU004504"/>
    </source>
</evidence>
<evidence type="ECO:0000256" key="3">
    <source>
        <dbReference type="ARBA" id="ARBA00003120"/>
    </source>
</evidence>
<evidence type="ECO:0000256" key="7">
    <source>
        <dbReference type="ARBA" id="ARBA00022679"/>
    </source>
</evidence>
<dbReference type="NCBIfam" id="TIGR01979">
    <property type="entry name" value="sufS"/>
    <property type="match status" value="1"/>
</dbReference>
<gene>
    <name evidence="13" type="primary">csd_5</name>
    <name evidence="13" type="ORF">LA5096_05468</name>
</gene>